<keyword evidence="3" id="KW-0233">DNA recombination</keyword>
<dbReference type="GO" id="GO:0006310">
    <property type="term" value="P:DNA recombination"/>
    <property type="evidence" value="ECO:0007669"/>
    <property type="project" value="UniProtKB-KW"/>
</dbReference>
<evidence type="ECO:0000256" key="3">
    <source>
        <dbReference type="ARBA" id="ARBA00023172"/>
    </source>
</evidence>
<dbReference type="GO" id="GO:0015074">
    <property type="term" value="P:DNA integration"/>
    <property type="evidence" value="ECO:0007669"/>
    <property type="project" value="UniProtKB-KW"/>
</dbReference>
<reference evidence="6 7" key="1">
    <citation type="submission" date="2016-01" db="EMBL/GenBank/DDBJ databases">
        <title>High potential of lignocellulose degradation of a new Verrucomicrobia species.</title>
        <authorList>
            <person name="Wang Y."/>
            <person name="Shi Y."/>
            <person name="Qiu Z."/>
            <person name="Liu S."/>
            <person name="Yang H."/>
        </authorList>
    </citation>
    <scope>NUCLEOTIDE SEQUENCE [LARGE SCALE GENOMIC DNA]</scope>
    <source>
        <strain evidence="6 7">TSB47</strain>
    </source>
</reference>
<dbReference type="RefSeq" id="WP_068768744.1">
    <property type="nucleotide sequence ID" value="NZ_CP109796.1"/>
</dbReference>
<evidence type="ECO:0000256" key="4">
    <source>
        <dbReference type="PROSITE-ProRule" id="PRU01248"/>
    </source>
</evidence>
<dbReference type="OrthoDB" id="187607at2"/>
<evidence type="ECO:0000259" key="5">
    <source>
        <dbReference type="PROSITE" id="PS51900"/>
    </source>
</evidence>
<accession>A0A178IQ76</accession>
<dbReference type="EMBL" id="LRRQ01000024">
    <property type="protein sequence ID" value="OAM91507.1"/>
    <property type="molecule type" value="Genomic_DNA"/>
</dbReference>
<dbReference type="Proteomes" id="UP000078486">
    <property type="component" value="Unassembled WGS sequence"/>
</dbReference>
<gene>
    <name evidence="6" type="ORF">AW736_02735</name>
</gene>
<dbReference type="PROSITE" id="PS51900">
    <property type="entry name" value="CB"/>
    <property type="match status" value="1"/>
</dbReference>
<evidence type="ECO:0000256" key="1">
    <source>
        <dbReference type="ARBA" id="ARBA00022908"/>
    </source>
</evidence>
<name>A0A178IQ76_9BACT</name>
<dbReference type="InterPro" id="IPR011010">
    <property type="entry name" value="DNA_brk_join_enz"/>
</dbReference>
<proteinExistence type="predicted"/>
<dbReference type="STRING" id="1184151.AW736_02735"/>
<keyword evidence="2 4" id="KW-0238">DNA-binding</keyword>
<dbReference type="Gene3D" id="1.10.443.10">
    <property type="entry name" value="Intergrase catalytic core"/>
    <property type="match status" value="1"/>
</dbReference>
<dbReference type="Gene3D" id="1.10.150.130">
    <property type="match status" value="1"/>
</dbReference>
<feature type="domain" description="Core-binding (CB)" evidence="5">
    <location>
        <begin position="1"/>
        <end position="74"/>
    </location>
</feature>
<dbReference type="InterPro" id="IPR044068">
    <property type="entry name" value="CB"/>
</dbReference>
<dbReference type="InterPro" id="IPR013762">
    <property type="entry name" value="Integrase-like_cat_sf"/>
</dbReference>
<keyword evidence="1" id="KW-0229">DNA integration</keyword>
<keyword evidence="7" id="KW-1185">Reference proteome</keyword>
<evidence type="ECO:0000313" key="6">
    <source>
        <dbReference type="EMBL" id="OAM91507.1"/>
    </source>
</evidence>
<comment type="caution">
    <text evidence="6">The sequence shown here is derived from an EMBL/GenBank/DDBJ whole genome shotgun (WGS) entry which is preliminary data.</text>
</comment>
<sequence>MKARKEDVQQSLLSERQLRNIRLELTEFQRHFPTQTLAEAGTEALHAYIRRDGGSLKTQNNRRGVLCAFFNHACRKGWLVKNPLEGTTRHRIDHSRGGAEALTAERAAQLMAHVETVHGGAFVPFFALCLFAGIRPDGEISKLPAADVRLENSAITIEPWVSKVNMRRLVTIQPNLAAWLKAYPLDEYPVIPPKDKMKSIAKKLTRVRKKFGIGHDVLILLC</sequence>
<evidence type="ECO:0000313" key="7">
    <source>
        <dbReference type="Proteomes" id="UP000078486"/>
    </source>
</evidence>
<dbReference type="InterPro" id="IPR010998">
    <property type="entry name" value="Integrase_recombinase_N"/>
</dbReference>
<dbReference type="SUPFAM" id="SSF56349">
    <property type="entry name" value="DNA breaking-rejoining enzymes"/>
    <property type="match status" value="1"/>
</dbReference>
<organism evidence="6 7">
    <name type="scientific">Termitidicoccus mucosus</name>
    <dbReference type="NCBI Taxonomy" id="1184151"/>
    <lineage>
        <taxon>Bacteria</taxon>
        <taxon>Pseudomonadati</taxon>
        <taxon>Verrucomicrobiota</taxon>
        <taxon>Opitutia</taxon>
        <taxon>Opitutales</taxon>
        <taxon>Opitutaceae</taxon>
        <taxon>Termitidicoccus</taxon>
    </lineage>
</organism>
<dbReference type="GO" id="GO:0003677">
    <property type="term" value="F:DNA binding"/>
    <property type="evidence" value="ECO:0007669"/>
    <property type="project" value="UniProtKB-UniRule"/>
</dbReference>
<protein>
    <recommendedName>
        <fullName evidence="5">Core-binding (CB) domain-containing protein</fullName>
    </recommendedName>
</protein>
<evidence type="ECO:0000256" key="2">
    <source>
        <dbReference type="ARBA" id="ARBA00023125"/>
    </source>
</evidence>
<dbReference type="AlphaFoldDB" id="A0A178IQ76"/>